<evidence type="ECO:0000313" key="3">
    <source>
        <dbReference type="Proteomes" id="UP000011715"/>
    </source>
</evidence>
<evidence type="ECO:0000313" key="1">
    <source>
        <dbReference type="EMBL" id="KLU81673.1"/>
    </source>
</evidence>
<organism evidence="2 3">
    <name type="scientific">Magnaporthiopsis poae (strain ATCC 64411 / 73-15)</name>
    <name type="common">Kentucky bluegrass fungus</name>
    <name type="synonym">Magnaporthe poae</name>
    <dbReference type="NCBI Taxonomy" id="644358"/>
    <lineage>
        <taxon>Eukaryota</taxon>
        <taxon>Fungi</taxon>
        <taxon>Dikarya</taxon>
        <taxon>Ascomycota</taxon>
        <taxon>Pezizomycotina</taxon>
        <taxon>Sordariomycetes</taxon>
        <taxon>Sordariomycetidae</taxon>
        <taxon>Magnaporthales</taxon>
        <taxon>Magnaporthaceae</taxon>
        <taxon>Magnaporthiopsis</taxon>
    </lineage>
</organism>
<dbReference type="eggNOG" id="ENOG502SDNM">
    <property type="taxonomic scope" value="Eukaryota"/>
</dbReference>
<reference evidence="1" key="3">
    <citation type="submission" date="2011-03" db="EMBL/GenBank/DDBJ databases">
        <title>Annotation of Magnaporthe poae ATCC 64411.</title>
        <authorList>
            <person name="Ma L.-J."/>
            <person name="Dead R."/>
            <person name="Young S.K."/>
            <person name="Zeng Q."/>
            <person name="Gargeya S."/>
            <person name="Fitzgerald M."/>
            <person name="Haas B."/>
            <person name="Abouelleil A."/>
            <person name="Alvarado L."/>
            <person name="Arachchi H.M."/>
            <person name="Berlin A."/>
            <person name="Brown A."/>
            <person name="Chapman S.B."/>
            <person name="Chen Z."/>
            <person name="Dunbar C."/>
            <person name="Freedman E."/>
            <person name="Gearin G."/>
            <person name="Gellesch M."/>
            <person name="Goldberg J."/>
            <person name="Griggs A."/>
            <person name="Gujja S."/>
            <person name="Heiman D."/>
            <person name="Howarth C."/>
            <person name="Larson L."/>
            <person name="Lui A."/>
            <person name="MacDonald P.J.P."/>
            <person name="Mehta T."/>
            <person name="Montmayeur A."/>
            <person name="Murphy C."/>
            <person name="Neiman D."/>
            <person name="Pearson M."/>
            <person name="Priest M."/>
            <person name="Roberts A."/>
            <person name="Saif S."/>
            <person name="Shea T."/>
            <person name="Shenoy N."/>
            <person name="Sisk P."/>
            <person name="Stolte C."/>
            <person name="Sykes S."/>
            <person name="Yandava C."/>
            <person name="Wortman J."/>
            <person name="Nusbaum C."/>
            <person name="Birren B."/>
        </authorList>
    </citation>
    <scope>NUCLEOTIDE SEQUENCE</scope>
    <source>
        <strain evidence="1">ATCC 64411</strain>
    </source>
</reference>
<dbReference type="EnsemblFungi" id="MAPG_00758T0">
    <property type="protein sequence ID" value="MAPG_00758T0"/>
    <property type="gene ID" value="MAPG_00758"/>
</dbReference>
<reference evidence="2" key="5">
    <citation type="submission" date="2015-06" db="UniProtKB">
        <authorList>
            <consortium name="EnsemblFungi"/>
        </authorList>
    </citation>
    <scope>IDENTIFICATION</scope>
    <source>
        <strain evidence="2">ATCC 64411</strain>
    </source>
</reference>
<sequence>MSRAEIIFAYRRLYRAGLEAVMYSQPARTMVRDHLREAFRDKSRAASFDRQRVLQTCHFLRSAARERGLAHRIVRGLLEIAWHRRRKERLPFHMLKLRKSQDHIEKTAYVHYEKTIDMLNRTMNLCLR</sequence>
<reference evidence="1" key="1">
    <citation type="submission" date="2010-05" db="EMBL/GenBank/DDBJ databases">
        <title>The Genome Sequence of Magnaporthe poae strain ATCC 64411.</title>
        <authorList>
            <consortium name="The Broad Institute Genome Sequencing Platform"/>
            <consortium name="Broad Institute Genome Sequencing Center for Infectious Disease"/>
            <person name="Ma L.-J."/>
            <person name="Dead R."/>
            <person name="Young S."/>
            <person name="Zeng Q."/>
            <person name="Koehrsen M."/>
            <person name="Alvarado L."/>
            <person name="Berlin A."/>
            <person name="Chapman S.B."/>
            <person name="Chen Z."/>
            <person name="Freedman E."/>
            <person name="Gellesch M."/>
            <person name="Goldberg J."/>
            <person name="Griggs A."/>
            <person name="Gujja S."/>
            <person name="Heilman E.R."/>
            <person name="Heiman D."/>
            <person name="Hepburn T."/>
            <person name="Howarth C."/>
            <person name="Jen D."/>
            <person name="Larson L."/>
            <person name="Mehta T."/>
            <person name="Neiman D."/>
            <person name="Pearson M."/>
            <person name="Roberts A."/>
            <person name="Saif S."/>
            <person name="Shea T."/>
            <person name="Shenoy N."/>
            <person name="Sisk P."/>
            <person name="Stolte C."/>
            <person name="Sykes S."/>
            <person name="Walk T."/>
            <person name="White J."/>
            <person name="Yandava C."/>
            <person name="Haas B."/>
            <person name="Nusbaum C."/>
            <person name="Birren B."/>
        </authorList>
    </citation>
    <scope>NUCLEOTIDE SEQUENCE</scope>
    <source>
        <strain evidence="1">ATCC 64411</strain>
    </source>
</reference>
<gene>
    <name evidence="1" type="ORF">MAPG_00758</name>
</gene>
<protein>
    <submittedName>
        <fullName evidence="1 2">Uncharacterized protein</fullName>
    </submittedName>
</protein>
<proteinExistence type="predicted"/>
<dbReference type="OrthoDB" id="4392610at2759"/>
<accession>A0A0C4DLW0</accession>
<dbReference type="EMBL" id="ADBL01000175">
    <property type="status" value="NOT_ANNOTATED_CDS"/>
    <property type="molecule type" value="Genomic_DNA"/>
</dbReference>
<name>A0A0C4DLW0_MAGP6</name>
<keyword evidence="3" id="KW-1185">Reference proteome</keyword>
<evidence type="ECO:0000313" key="2">
    <source>
        <dbReference type="EnsemblFungi" id="MAPG_00758T0"/>
    </source>
</evidence>
<reference evidence="3" key="2">
    <citation type="submission" date="2010-05" db="EMBL/GenBank/DDBJ databases">
        <title>The genome sequence of Magnaporthe poae strain ATCC 64411.</title>
        <authorList>
            <person name="Ma L.-J."/>
            <person name="Dead R."/>
            <person name="Young S."/>
            <person name="Zeng Q."/>
            <person name="Koehrsen M."/>
            <person name="Alvarado L."/>
            <person name="Berlin A."/>
            <person name="Chapman S.B."/>
            <person name="Chen Z."/>
            <person name="Freedman E."/>
            <person name="Gellesch M."/>
            <person name="Goldberg J."/>
            <person name="Griggs A."/>
            <person name="Gujja S."/>
            <person name="Heilman E.R."/>
            <person name="Heiman D."/>
            <person name="Hepburn T."/>
            <person name="Howarth C."/>
            <person name="Jen D."/>
            <person name="Larson L."/>
            <person name="Mehta T."/>
            <person name="Neiman D."/>
            <person name="Pearson M."/>
            <person name="Roberts A."/>
            <person name="Saif S."/>
            <person name="Shea T."/>
            <person name="Shenoy N."/>
            <person name="Sisk P."/>
            <person name="Stolte C."/>
            <person name="Sykes S."/>
            <person name="Walk T."/>
            <person name="White J."/>
            <person name="Yandava C."/>
            <person name="Haas B."/>
            <person name="Nusbaum C."/>
            <person name="Birren B."/>
        </authorList>
    </citation>
    <scope>NUCLEOTIDE SEQUENCE [LARGE SCALE GENOMIC DNA]</scope>
    <source>
        <strain evidence="3">ATCC 64411 / 73-15</strain>
    </source>
</reference>
<dbReference type="Proteomes" id="UP000011715">
    <property type="component" value="Unassembled WGS sequence"/>
</dbReference>
<dbReference type="AlphaFoldDB" id="A0A0C4DLW0"/>
<dbReference type="STRING" id="644358.A0A0C4DLW0"/>
<dbReference type="OMA" id="KSMGLCL"/>
<reference evidence="2" key="4">
    <citation type="journal article" date="2015" name="G3 (Bethesda)">
        <title>Genome sequences of three phytopathogenic species of the Magnaporthaceae family of fungi.</title>
        <authorList>
            <person name="Okagaki L.H."/>
            <person name="Nunes C.C."/>
            <person name="Sailsbery J."/>
            <person name="Clay B."/>
            <person name="Brown D."/>
            <person name="John T."/>
            <person name="Oh Y."/>
            <person name="Young N."/>
            <person name="Fitzgerald M."/>
            <person name="Haas B.J."/>
            <person name="Zeng Q."/>
            <person name="Young S."/>
            <person name="Adiconis X."/>
            <person name="Fan L."/>
            <person name="Levin J.Z."/>
            <person name="Mitchell T.K."/>
            <person name="Okubara P.A."/>
            <person name="Farman M.L."/>
            <person name="Kohn L.M."/>
            <person name="Birren B."/>
            <person name="Ma L.-J."/>
            <person name="Dean R.A."/>
        </authorList>
    </citation>
    <scope>NUCLEOTIDE SEQUENCE</scope>
    <source>
        <strain evidence="2">ATCC 64411 / 73-15</strain>
    </source>
</reference>
<dbReference type="EMBL" id="GL876966">
    <property type="protein sequence ID" value="KLU81673.1"/>
    <property type="molecule type" value="Genomic_DNA"/>
</dbReference>
<dbReference type="VEuPathDB" id="FungiDB:MAPG_00758"/>